<organism evidence="1 2">
    <name type="scientific">Anthostomella pinea</name>
    <dbReference type="NCBI Taxonomy" id="933095"/>
    <lineage>
        <taxon>Eukaryota</taxon>
        <taxon>Fungi</taxon>
        <taxon>Dikarya</taxon>
        <taxon>Ascomycota</taxon>
        <taxon>Pezizomycotina</taxon>
        <taxon>Sordariomycetes</taxon>
        <taxon>Xylariomycetidae</taxon>
        <taxon>Xylariales</taxon>
        <taxon>Xylariaceae</taxon>
        <taxon>Anthostomella</taxon>
    </lineage>
</organism>
<evidence type="ECO:0000313" key="1">
    <source>
        <dbReference type="EMBL" id="CAJ2502069.1"/>
    </source>
</evidence>
<dbReference type="Proteomes" id="UP001295740">
    <property type="component" value="Unassembled WGS sequence"/>
</dbReference>
<keyword evidence="2" id="KW-1185">Reference proteome</keyword>
<protein>
    <submittedName>
        <fullName evidence="1">Uu.00g049220.m01.CDS01</fullName>
    </submittedName>
</protein>
<accession>A0AAI8VBW0</accession>
<dbReference type="EMBL" id="CAUWAG010000003">
    <property type="protein sequence ID" value="CAJ2502069.1"/>
    <property type="molecule type" value="Genomic_DNA"/>
</dbReference>
<reference evidence="1" key="1">
    <citation type="submission" date="2023-10" db="EMBL/GenBank/DDBJ databases">
        <authorList>
            <person name="Hackl T."/>
        </authorList>
    </citation>
    <scope>NUCLEOTIDE SEQUENCE</scope>
</reference>
<proteinExistence type="predicted"/>
<gene>
    <name evidence="1" type="ORF">KHLLAP_LOCUS2537</name>
</gene>
<sequence>MSYRYLKRDASRWQNLPVDAASEPNFDNTQFNLLLYIKGLKPSPEGVVWDGLIRAINDLPPAHRTRNLHALREGLLASASNVTGIIGRDYKYDQEVDLATSVNLRGNNHAAEHMQEMGQLIKLARTAFPDPNDLDENPVELFTSNLRAGSAGLSEISYTHLFTWARCWAEVRYRFLNHCLRDDPLEHASMRPKDINDKGNDANALVHESRIEDDCWLVQFNKQGGIGFSNPDRTFFKKLYLLEPEEAQHLSDMAKQNSGYRTGLQPVFNWSIQFINEYFKWRTKLLEAVRKHIFNQPAVRGAWAVPNKDAATSNQWRLFMTSGFDPVHRAYKTGFLPALKQLMADADSEDAFYETSYDACMNAATALINEVRNTPANTYATPALGALDVDGAATYYRYEATGIAVAEPASISGAQNYLADERRTDWGVGVCVYLHAM</sequence>
<dbReference type="AlphaFoldDB" id="A0AAI8VBW0"/>
<name>A0AAI8VBW0_9PEZI</name>
<evidence type="ECO:0000313" key="2">
    <source>
        <dbReference type="Proteomes" id="UP001295740"/>
    </source>
</evidence>
<comment type="caution">
    <text evidence="1">The sequence shown here is derived from an EMBL/GenBank/DDBJ whole genome shotgun (WGS) entry which is preliminary data.</text>
</comment>